<proteinExistence type="predicted"/>
<dbReference type="AlphaFoldDB" id="A0A2S6GE81"/>
<reference evidence="2 3" key="1">
    <citation type="submission" date="2018-02" db="EMBL/GenBank/DDBJ databases">
        <title>Genomic Encyclopedia of Archaeal and Bacterial Type Strains, Phase II (KMG-II): from individual species to whole genera.</title>
        <authorList>
            <person name="Goeker M."/>
        </authorList>
    </citation>
    <scope>NUCLEOTIDE SEQUENCE [LARGE SCALE GENOMIC DNA]</scope>
    <source>
        <strain evidence="2 3">YU 961-1</strain>
    </source>
</reference>
<accession>A0A2S6GE81</accession>
<dbReference type="InterPro" id="IPR024726">
    <property type="entry name" value="FhuF_C"/>
</dbReference>
<dbReference type="RefSeq" id="WP_104482675.1">
    <property type="nucleotide sequence ID" value="NZ_CP154825.1"/>
</dbReference>
<dbReference type="OrthoDB" id="4856898at2"/>
<gene>
    <name evidence="2" type="ORF">CLV40_12771</name>
</gene>
<evidence type="ECO:0000259" key="1">
    <source>
        <dbReference type="Pfam" id="PF11575"/>
    </source>
</evidence>
<sequence length="285" mass="31301">MTAGYRVAAPGTGRRGLLADSLARVNHRQARAELRYGLPADRDRWTGCADLLATPEEFDRWRAGLADWLVDRYADSPDRTTAGYVMTWYLWVPGYVAATLFHHERRVPSLRPADLAFRFSRPRPHPDAIAVLSPRFACLPDDPAAGTPEATVVADERALAAVLRGRFAAHAARFVEAYQPRVRLGKRMLWAAATDVLDSSLWQAGRYGGDEGAGVLDAALVLGPGSTPFTSASTLRPVPGEHGPTTWTRRRESCCFHYLLAQGQGACETCPRLGRRPEHPGAECR</sequence>
<name>A0A2S6GE81_9PSEU</name>
<dbReference type="EMBL" id="PTIX01000027">
    <property type="protein sequence ID" value="PPK63544.1"/>
    <property type="molecule type" value="Genomic_DNA"/>
</dbReference>
<evidence type="ECO:0000313" key="3">
    <source>
        <dbReference type="Proteomes" id="UP000239203"/>
    </source>
</evidence>
<feature type="domain" description="Ferric siderophore reductase C-terminal" evidence="1">
    <location>
        <begin position="251"/>
        <end position="272"/>
    </location>
</feature>
<evidence type="ECO:0000313" key="2">
    <source>
        <dbReference type="EMBL" id="PPK63544.1"/>
    </source>
</evidence>
<comment type="caution">
    <text evidence="2">The sequence shown here is derived from an EMBL/GenBank/DDBJ whole genome shotgun (WGS) entry which is preliminary data.</text>
</comment>
<dbReference type="Proteomes" id="UP000239203">
    <property type="component" value="Unassembled WGS sequence"/>
</dbReference>
<dbReference type="Pfam" id="PF11575">
    <property type="entry name" value="FhuF_C"/>
    <property type="match status" value="1"/>
</dbReference>
<organism evidence="2 3">
    <name type="scientific">Actinokineospora auranticolor</name>
    <dbReference type="NCBI Taxonomy" id="155976"/>
    <lineage>
        <taxon>Bacteria</taxon>
        <taxon>Bacillati</taxon>
        <taxon>Actinomycetota</taxon>
        <taxon>Actinomycetes</taxon>
        <taxon>Pseudonocardiales</taxon>
        <taxon>Pseudonocardiaceae</taxon>
        <taxon>Actinokineospora</taxon>
    </lineage>
</organism>
<keyword evidence="3" id="KW-1185">Reference proteome</keyword>
<dbReference type="GO" id="GO:0051537">
    <property type="term" value="F:2 iron, 2 sulfur cluster binding"/>
    <property type="evidence" value="ECO:0007669"/>
    <property type="project" value="InterPro"/>
</dbReference>
<protein>
    <submittedName>
        <fullName evidence="2">FhuF-like iron-sulfur protein</fullName>
    </submittedName>
</protein>